<feature type="domain" description="EF-hand" evidence="7">
    <location>
        <begin position="66"/>
        <end position="101"/>
    </location>
</feature>
<dbReference type="Pfam" id="PF13499">
    <property type="entry name" value="EF-hand_7"/>
    <property type="match status" value="2"/>
</dbReference>
<evidence type="ECO:0000256" key="4">
    <source>
        <dbReference type="ARBA" id="ARBA00022737"/>
    </source>
</evidence>
<keyword evidence="6" id="KW-0449">Lipoprotein</keyword>
<reference evidence="8 9" key="1">
    <citation type="submission" date="2024-02" db="EMBL/GenBank/DDBJ databases">
        <authorList>
            <person name="Daric V."/>
            <person name="Darras S."/>
        </authorList>
    </citation>
    <scope>NUCLEOTIDE SEQUENCE [LARGE SCALE GENOMIC DNA]</scope>
</reference>
<gene>
    <name evidence="8" type="ORF">CVLEPA_LOCUS23186</name>
</gene>
<dbReference type="PROSITE" id="PS50222">
    <property type="entry name" value="EF_HAND_2"/>
    <property type="match status" value="3"/>
</dbReference>
<evidence type="ECO:0000259" key="7">
    <source>
        <dbReference type="PROSITE" id="PS50222"/>
    </source>
</evidence>
<keyword evidence="9" id="KW-1185">Reference proteome</keyword>
<sequence length="196" mass="22371">MGLGCCKVTTSKMQNKVAKDLSRHTGLTVIELKSYYNDFMKDYPRGHISKQQFREVYQKFVPNANRTQERVEKVFKKFDQNNDGTIDFREFMFALSALSSGTLEQKLSLAFYLYDENGDGVLSFEEVLQIVEVMYAMDDSPRDKEGLPAAEVFAQRLFNELDVDKNGIITLEEFTSVGCKDSTIANLLLANVDERD</sequence>
<name>A0ABP0GIV3_CLALP</name>
<comment type="caution">
    <text evidence="8">The sequence shown here is derived from an EMBL/GenBank/DDBJ whole genome shotgun (WGS) entry which is preliminary data.</text>
</comment>
<evidence type="ECO:0000256" key="2">
    <source>
        <dbReference type="ARBA" id="ARBA00022707"/>
    </source>
</evidence>
<accession>A0ABP0GIV3</accession>
<dbReference type="PANTHER" id="PTHR23055">
    <property type="entry name" value="CALCIUM BINDING PROTEINS"/>
    <property type="match status" value="1"/>
</dbReference>
<feature type="domain" description="EF-hand" evidence="7">
    <location>
        <begin position="102"/>
        <end position="137"/>
    </location>
</feature>
<dbReference type="Proteomes" id="UP001642483">
    <property type="component" value="Unassembled WGS sequence"/>
</dbReference>
<dbReference type="InterPro" id="IPR028846">
    <property type="entry name" value="Recoverin"/>
</dbReference>
<keyword evidence="3" id="KW-0479">Metal-binding</keyword>
<dbReference type="CDD" id="cd00051">
    <property type="entry name" value="EFh"/>
    <property type="match status" value="2"/>
</dbReference>
<dbReference type="PANTHER" id="PTHR23055:SF178">
    <property type="entry name" value="NEUROCALCIN HOMOLOG"/>
    <property type="match status" value="1"/>
</dbReference>
<dbReference type="InterPro" id="IPR018247">
    <property type="entry name" value="EF_Hand_1_Ca_BS"/>
</dbReference>
<evidence type="ECO:0000313" key="8">
    <source>
        <dbReference type="EMBL" id="CAK8690584.1"/>
    </source>
</evidence>
<dbReference type="Gene3D" id="1.10.238.10">
    <property type="entry name" value="EF-hand"/>
    <property type="match status" value="1"/>
</dbReference>
<evidence type="ECO:0000256" key="5">
    <source>
        <dbReference type="ARBA" id="ARBA00022837"/>
    </source>
</evidence>
<keyword evidence="2" id="KW-0519">Myristate</keyword>
<dbReference type="SUPFAM" id="SSF47473">
    <property type="entry name" value="EF-hand"/>
    <property type="match status" value="1"/>
</dbReference>
<evidence type="ECO:0000256" key="3">
    <source>
        <dbReference type="ARBA" id="ARBA00022723"/>
    </source>
</evidence>
<dbReference type="InterPro" id="IPR002048">
    <property type="entry name" value="EF_hand_dom"/>
</dbReference>
<keyword evidence="5" id="KW-0106">Calcium</keyword>
<feature type="domain" description="EF-hand" evidence="7">
    <location>
        <begin position="149"/>
        <end position="184"/>
    </location>
</feature>
<evidence type="ECO:0000256" key="6">
    <source>
        <dbReference type="ARBA" id="ARBA00023288"/>
    </source>
</evidence>
<keyword evidence="4" id="KW-0677">Repeat</keyword>
<comment type="similarity">
    <text evidence="1">Belongs to the recoverin family.</text>
</comment>
<evidence type="ECO:0000313" key="9">
    <source>
        <dbReference type="Proteomes" id="UP001642483"/>
    </source>
</evidence>
<protein>
    <recommendedName>
        <fullName evidence="7">EF-hand domain-containing protein</fullName>
    </recommendedName>
</protein>
<dbReference type="PRINTS" id="PR00450">
    <property type="entry name" value="RECOVERIN"/>
</dbReference>
<dbReference type="SMART" id="SM00054">
    <property type="entry name" value="EFh"/>
    <property type="match status" value="3"/>
</dbReference>
<organism evidence="8 9">
    <name type="scientific">Clavelina lepadiformis</name>
    <name type="common">Light-bulb sea squirt</name>
    <name type="synonym">Ascidia lepadiformis</name>
    <dbReference type="NCBI Taxonomy" id="159417"/>
    <lineage>
        <taxon>Eukaryota</taxon>
        <taxon>Metazoa</taxon>
        <taxon>Chordata</taxon>
        <taxon>Tunicata</taxon>
        <taxon>Ascidiacea</taxon>
        <taxon>Aplousobranchia</taxon>
        <taxon>Clavelinidae</taxon>
        <taxon>Clavelina</taxon>
    </lineage>
</organism>
<proteinExistence type="inferred from homology"/>
<dbReference type="EMBL" id="CAWYQH010000119">
    <property type="protein sequence ID" value="CAK8690584.1"/>
    <property type="molecule type" value="Genomic_DNA"/>
</dbReference>
<evidence type="ECO:0000256" key="1">
    <source>
        <dbReference type="ARBA" id="ARBA00006049"/>
    </source>
</evidence>
<dbReference type="PROSITE" id="PS00018">
    <property type="entry name" value="EF_HAND_1"/>
    <property type="match status" value="3"/>
</dbReference>
<dbReference type="InterPro" id="IPR011992">
    <property type="entry name" value="EF-hand-dom_pair"/>
</dbReference>